<accession>A0A6T9Y377</accession>
<feature type="domain" description="Carrier" evidence="1">
    <location>
        <begin position="2"/>
        <end position="81"/>
    </location>
</feature>
<dbReference type="InterPro" id="IPR009081">
    <property type="entry name" value="PP-bd_ACP"/>
</dbReference>
<dbReference type="RefSeq" id="WP_179984455.1">
    <property type="nucleotide sequence ID" value="NZ_LR812090.1"/>
</dbReference>
<dbReference type="Gene3D" id="1.10.1200.10">
    <property type="entry name" value="ACP-like"/>
    <property type="match status" value="1"/>
</dbReference>
<name>A0A6T9Y377_ALTMA</name>
<evidence type="ECO:0000259" key="1">
    <source>
        <dbReference type="PROSITE" id="PS50075"/>
    </source>
</evidence>
<reference evidence="2 3" key="1">
    <citation type="submission" date="2020-06" db="EMBL/GenBank/DDBJ databases">
        <authorList>
            <person name="Duchaud E."/>
        </authorList>
    </citation>
    <scope>NUCLEOTIDE SEQUENCE [LARGE SCALE GENOMIC DNA]</scope>
    <source>
        <strain evidence="2">Alteromonas fortis</strain>
    </source>
</reference>
<organism evidence="2 3">
    <name type="scientific">Alteromonas macleodii</name>
    <name type="common">Pseudoalteromonas macleodii</name>
    <dbReference type="NCBI Taxonomy" id="28108"/>
    <lineage>
        <taxon>Bacteria</taxon>
        <taxon>Pseudomonadati</taxon>
        <taxon>Pseudomonadota</taxon>
        <taxon>Gammaproteobacteria</taxon>
        <taxon>Alteromonadales</taxon>
        <taxon>Alteromonadaceae</taxon>
        <taxon>Alteromonas/Salinimonas group</taxon>
        <taxon>Alteromonas</taxon>
    </lineage>
</organism>
<proteinExistence type="predicted"/>
<dbReference type="SUPFAM" id="SSF47336">
    <property type="entry name" value="ACP-like"/>
    <property type="match status" value="1"/>
</dbReference>
<dbReference type="InterPro" id="IPR036736">
    <property type="entry name" value="ACP-like_sf"/>
</dbReference>
<dbReference type="PROSITE" id="PS50075">
    <property type="entry name" value="CARRIER"/>
    <property type="match status" value="1"/>
</dbReference>
<evidence type="ECO:0000313" key="2">
    <source>
        <dbReference type="EMBL" id="CAB9495205.1"/>
    </source>
</evidence>
<dbReference type="Proteomes" id="UP000509458">
    <property type="component" value="Chromosome"/>
</dbReference>
<protein>
    <recommendedName>
        <fullName evidence="1">Carrier domain-containing protein</fullName>
    </recommendedName>
</protein>
<dbReference type="AlphaFoldDB" id="A0A6T9Y377"/>
<evidence type="ECO:0000313" key="3">
    <source>
        <dbReference type="Proteomes" id="UP000509458"/>
    </source>
</evidence>
<dbReference type="EMBL" id="LR812090">
    <property type="protein sequence ID" value="CAB9495205.1"/>
    <property type="molecule type" value="Genomic_DNA"/>
</dbReference>
<sequence>MSNIENIYAVTKDVILDLKDFEEDEMNIDMTFEDLDLDSLDFVEMQVVMKKNFKVTLDPEMFESGAISTLRELCDYVDSKREAA</sequence>
<dbReference type="Pfam" id="PF00550">
    <property type="entry name" value="PP-binding"/>
    <property type="match status" value="1"/>
</dbReference>
<gene>
    <name evidence="2" type="ORF">ALFOR1_40604</name>
</gene>